<feature type="chain" id="PRO_5008903361" evidence="1">
    <location>
        <begin position="20"/>
        <end position="155"/>
    </location>
</feature>
<gene>
    <name evidence="3" type="ORF">Ocin01_19961</name>
</gene>
<dbReference type="GO" id="GO:0006629">
    <property type="term" value="P:lipid metabolic process"/>
    <property type="evidence" value="ECO:0007669"/>
    <property type="project" value="InterPro"/>
</dbReference>
<dbReference type="Gene3D" id="3.40.50.1820">
    <property type="entry name" value="alpha/beta hydrolase"/>
    <property type="match status" value="1"/>
</dbReference>
<evidence type="ECO:0000256" key="1">
    <source>
        <dbReference type="SAM" id="SignalP"/>
    </source>
</evidence>
<dbReference type="Pfam" id="PF04083">
    <property type="entry name" value="Abhydro_lipase"/>
    <property type="match status" value="1"/>
</dbReference>
<protein>
    <submittedName>
        <fullName evidence="3">Lipase member K</fullName>
    </submittedName>
</protein>
<organism evidence="3 4">
    <name type="scientific">Orchesella cincta</name>
    <name type="common">Springtail</name>
    <name type="synonym">Podura cincta</name>
    <dbReference type="NCBI Taxonomy" id="48709"/>
    <lineage>
        <taxon>Eukaryota</taxon>
        <taxon>Metazoa</taxon>
        <taxon>Ecdysozoa</taxon>
        <taxon>Arthropoda</taxon>
        <taxon>Hexapoda</taxon>
        <taxon>Collembola</taxon>
        <taxon>Entomobryomorpha</taxon>
        <taxon>Entomobryoidea</taxon>
        <taxon>Orchesellidae</taxon>
        <taxon>Orchesellinae</taxon>
        <taxon>Orchesella</taxon>
    </lineage>
</organism>
<evidence type="ECO:0000259" key="2">
    <source>
        <dbReference type="Pfam" id="PF04083"/>
    </source>
</evidence>
<feature type="signal peptide" evidence="1">
    <location>
        <begin position="1"/>
        <end position="19"/>
    </location>
</feature>
<dbReference type="InterPro" id="IPR029058">
    <property type="entry name" value="AB_hydrolase_fold"/>
</dbReference>
<reference evidence="3 4" key="1">
    <citation type="journal article" date="2016" name="Genome Biol. Evol.">
        <title>Gene Family Evolution Reflects Adaptation to Soil Environmental Stressors in the Genome of the Collembolan Orchesella cincta.</title>
        <authorList>
            <person name="Faddeeva-Vakhrusheva A."/>
            <person name="Derks M.F."/>
            <person name="Anvar S.Y."/>
            <person name="Agamennone V."/>
            <person name="Suring W."/>
            <person name="Smit S."/>
            <person name="van Straalen N.M."/>
            <person name="Roelofs D."/>
        </authorList>
    </citation>
    <scope>NUCLEOTIDE SEQUENCE [LARGE SCALE GENOMIC DNA]</scope>
    <source>
        <tissue evidence="3">Mixed pool</tissue>
    </source>
</reference>
<comment type="caution">
    <text evidence="3">The sequence shown here is derived from an EMBL/GenBank/DDBJ whole genome shotgun (WGS) entry which is preliminary data.</text>
</comment>
<dbReference type="InterPro" id="IPR006693">
    <property type="entry name" value="AB_hydrolase_lipase"/>
</dbReference>
<accession>A0A1D2M180</accession>
<feature type="domain" description="Partial AB-hydrolase lipase" evidence="2">
    <location>
        <begin position="71"/>
        <end position="113"/>
    </location>
</feature>
<keyword evidence="1" id="KW-0732">Signal</keyword>
<proteinExistence type="predicted"/>
<evidence type="ECO:0000313" key="4">
    <source>
        <dbReference type="Proteomes" id="UP000094527"/>
    </source>
</evidence>
<sequence length="155" mass="17516">MKLTAVGCLVLVATQLVFSQRFPFLRRLQPLRVCRRHQPLPTNDTIEPFACQRELALASSVKDPEADKSIVQISQENGYIIQTHNVTTSDGYILTIFRISGEGGLQLEKENRQFWFCMDLQTHVIAGLPYMLADDGYDVWLGCHRGTSSHLDIGH</sequence>
<dbReference type="OrthoDB" id="9974421at2759"/>
<dbReference type="Proteomes" id="UP000094527">
    <property type="component" value="Unassembled WGS sequence"/>
</dbReference>
<name>A0A1D2M180_ORCCI</name>
<keyword evidence="4" id="KW-1185">Reference proteome</keyword>
<evidence type="ECO:0000313" key="3">
    <source>
        <dbReference type="EMBL" id="ODM86720.1"/>
    </source>
</evidence>
<dbReference type="EMBL" id="LJIJ01007493">
    <property type="protein sequence ID" value="ODM86720.1"/>
    <property type="molecule type" value="Genomic_DNA"/>
</dbReference>
<dbReference type="AlphaFoldDB" id="A0A1D2M180"/>
<dbReference type="STRING" id="48709.A0A1D2M180"/>
<dbReference type="PANTHER" id="PTHR11005">
    <property type="entry name" value="LYSOSOMAL ACID LIPASE-RELATED"/>
    <property type="match status" value="1"/>
</dbReference>